<dbReference type="EMBL" id="BKCP01004505">
    <property type="protein sequence ID" value="GER31637.1"/>
    <property type="molecule type" value="Genomic_DNA"/>
</dbReference>
<feature type="compositionally biased region" description="Basic and acidic residues" evidence="1">
    <location>
        <begin position="107"/>
        <end position="117"/>
    </location>
</feature>
<organism evidence="2 3">
    <name type="scientific">Striga asiatica</name>
    <name type="common">Asiatic witchweed</name>
    <name type="synonym">Buchnera asiatica</name>
    <dbReference type="NCBI Taxonomy" id="4170"/>
    <lineage>
        <taxon>Eukaryota</taxon>
        <taxon>Viridiplantae</taxon>
        <taxon>Streptophyta</taxon>
        <taxon>Embryophyta</taxon>
        <taxon>Tracheophyta</taxon>
        <taxon>Spermatophyta</taxon>
        <taxon>Magnoliopsida</taxon>
        <taxon>eudicotyledons</taxon>
        <taxon>Gunneridae</taxon>
        <taxon>Pentapetalae</taxon>
        <taxon>asterids</taxon>
        <taxon>lamiids</taxon>
        <taxon>Lamiales</taxon>
        <taxon>Orobanchaceae</taxon>
        <taxon>Buchnereae</taxon>
        <taxon>Striga</taxon>
    </lineage>
</organism>
<dbReference type="OrthoDB" id="10328504at2759"/>
<feature type="region of interest" description="Disordered" evidence="1">
    <location>
        <begin position="1"/>
        <end position="119"/>
    </location>
</feature>
<gene>
    <name evidence="2" type="ORF">STAS_07661</name>
</gene>
<dbReference type="AlphaFoldDB" id="A0A5A7PH63"/>
<accession>A0A5A7PH63</accession>
<dbReference type="Proteomes" id="UP000325081">
    <property type="component" value="Unassembled WGS sequence"/>
</dbReference>
<comment type="caution">
    <text evidence="2">The sequence shown here is derived from an EMBL/GenBank/DDBJ whole genome shotgun (WGS) entry which is preliminary data.</text>
</comment>
<reference evidence="3" key="1">
    <citation type="journal article" date="2019" name="Curr. Biol.">
        <title>Genome Sequence of Striga asiatica Provides Insight into the Evolution of Plant Parasitism.</title>
        <authorList>
            <person name="Yoshida S."/>
            <person name="Kim S."/>
            <person name="Wafula E.K."/>
            <person name="Tanskanen J."/>
            <person name="Kim Y.M."/>
            <person name="Honaas L."/>
            <person name="Yang Z."/>
            <person name="Spallek T."/>
            <person name="Conn C.E."/>
            <person name="Ichihashi Y."/>
            <person name="Cheong K."/>
            <person name="Cui S."/>
            <person name="Der J.P."/>
            <person name="Gundlach H."/>
            <person name="Jiao Y."/>
            <person name="Hori C."/>
            <person name="Ishida J.K."/>
            <person name="Kasahara H."/>
            <person name="Kiba T."/>
            <person name="Kim M.S."/>
            <person name="Koo N."/>
            <person name="Laohavisit A."/>
            <person name="Lee Y.H."/>
            <person name="Lumba S."/>
            <person name="McCourt P."/>
            <person name="Mortimer J.C."/>
            <person name="Mutuku J.M."/>
            <person name="Nomura T."/>
            <person name="Sasaki-Sekimoto Y."/>
            <person name="Seto Y."/>
            <person name="Wang Y."/>
            <person name="Wakatake T."/>
            <person name="Sakakibara H."/>
            <person name="Demura T."/>
            <person name="Yamaguchi S."/>
            <person name="Yoneyama K."/>
            <person name="Manabe R.I."/>
            <person name="Nelson D.C."/>
            <person name="Schulman A.H."/>
            <person name="Timko M.P."/>
            <person name="dePamphilis C.W."/>
            <person name="Choi D."/>
            <person name="Shirasu K."/>
        </authorList>
    </citation>
    <scope>NUCLEOTIDE SEQUENCE [LARGE SCALE GENOMIC DNA]</scope>
    <source>
        <strain evidence="3">cv. UVA1</strain>
    </source>
</reference>
<evidence type="ECO:0000313" key="2">
    <source>
        <dbReference type="EMBL" id="GER31637.1"/>
    </source>
</evidence>
<protein>
    <submittedName>
        <fullName evidence="2">DCD (Development and Cell Death) domain protein</fullName>
    </submittedName>
</protein>
<feature type="compositionally biased region" description="Polar residues" evidence="1">
    <location>
        <begin position="1"/>
        <end position="12"/>
    </location>
</feature>
<name>A0A5A7PH63_STRAF</name>
<proteinExistence type="predicted"/>
<evidence type="ECO:0000256" key="1">
    <source>
        <dbReference type="SAM" id="MobiDB-lite"/>
    </source>
</evidence>
<evidence type="ECO:0000313" key="3">
    <source>
        <dbReference type="Proteomes" id="UP000325081"/>
    </source>
</evidence>
<keyword evidence="3" id="KW-1185">Reference proteome</keyword>
<feature type="compositionally biased region" description="Basic and acidic residues" evidence="1">
    <location>
        <begin position="64"/>
        <end position="93"/>
    </location>
</feature>
<sequence length="164" mass="17249">MGSCISTTTRPTCKTPGKRDGQCPTATSPIPEVTAVKRSAAGEKYRPNGAVYQSRLSEAPNPAADRRSPAGHGNRDFSGEFRGGKCSKADRISPGRVTGSNSGRIEPGPDHVWRKSGVDGLSGRVGFGSGCKADRGKGGMTWPPTNSELLENASHVAFEWCSTN</sequence>